<evidence type="ECO:0000256" key="1">
    <source>
        <dbReference type="SAM" id="Coils"/>
    </source>
</evidence>
<feature type="compositionally biased region" description="Polar residues" evidence="2">
    <location>
        <begin position="1"/>
        <end position="11"/>
    </location>
</feature>
<feature type="compositionally biased region" description="Basic and acidic residues" evidence="2">
    <location>
        <begin position="27"/>
        <end position="45"/>
    </location>
</feature>
<reference evidence="3 4" key="1">
    <citation type="submission" date="2019-03" db="EMBL/GenBank/DDBJ databases">
        <title>Single cell metagenomics reveals metabolic interactions within the superorganism composed of flagellate Streblomastix strix and complex community of Bacteroidetes bacteria on its surface.</title>
        <authorList>
            <person name="Treitli S.C."/>
            <person name="Kolisko M."/>
            <person name="Husnik F."/>
            <person name="Keeling P."/>
            <person name="Hampl V."/>
        </authorList>
    </citation>
    <scope>NUCLEOTIDE SEQUENCE [LARGE SCALE GENOMIC DNA]</scope>
    <source>
        <strain evidence="3">ST1C</strain>
    </source>
</reference>
<dbReference type="AlphaFoldDB" id="A0A5J4WKA8"/>
<feature type="compositionally biased region" description="Low complexity" evidence="2">
    <location>
        <begin position="699"/>
        <end position="729"/>
    </location>
</feature>
<comment type="caution">
    <text evidence="3">The sequence shown here is derived from an EMBL/GenBank/DDBJ whole genome shotgun (WGS) entry which is preliminary data.</text>
</comment>
<accession>A0A5J4WKA8</accession>
<protein>
    <submittedName>
        <fullName evidence="3">Uncharacterized protein</fullName>
    </submittedName>
</protein>
<feature type="region of interest" description="Disordered" evidence="2">
    <location>
        <begin position="1"/>
        <end position="53"/>
    </location>
</feature>
<sequence>MKSKSVATAANPQIVVNPPKQSKSTKRAKDAFKLDMEGLTERGPPKETLPNLSDNSVITKQVNNEVVDLVDVMHSMRLSEGPAVDSEKESQLRPSDVAKIEEWELSKERREYEYKSLLKDIDGIFVQTGLLNTGLTAYADKFSLGIAHQTLQKKPLYSTSVQAKTPGRMVVIQPGKDIKNKSGDIPTDANHTTRIGADVKAKSQMEKTTVAQALAKRTNEQGANDKAKEQVLTQEEKNEEEINQIRLMVNEFQAQCRLRAKEEGKDPKKVKMVLLKTGDEDKSINFGSSDVVMEKMAEQSLKEKRDAERELARRIQSFEMTQRSIETYNDQFQADSPQVAGMTNLSFQIPPLQLIPLLHIKKTKAMSQDKHDDLVTPLRFKIPTNKPIFNYHINEVRYRQWGDLNDNQTTRDIQLEQDLEKLETRPTNRAVFMSTAKQKSNIIRWAIIIHGSASAALIQDQMMEDRARRELEKEIMIAKDIREKQRQYEYFIKHGILLIKSFSVISGFLSKFTRMYRAKCRQEFSDAIYNFLVQSRAQMLFKIRVGYYRDCVIKAQMIFRTALNSIQARMEIIDFIWAEWEQTLISGKVKYQYDKNLYPDYKGIRPDMLRKTQSTLKVNQASTANLTQQQSDSKTNMPKLSRRPSMGDINEWSTDEIIRQRAEKLQFTPQAKQIVAQFVEMMGRDRIEESRRNEKMLISKNNSANDNDSKSSQLSGSSSKKSLSKSSSQNFLEQNKLLNSPSKNMINKSRSKKTLEKQVEFDPNALNPELQNLLLPTSYSQLAKKTAADSIGGKTGGSQNQNRIQYYPLVSEAIRQKVIREEIMKCRHLFLDGFAISRRSRQLHIPPPEGKQGKIWDKEEKGVGNSSLEELNIILAEITIFPFFRMVKNVMSELVLRGMALTIREELGGK</sequence>
<evidence type="ECO:0000313" key="4">
    <source>
        <dbReference type="Proteomes" id="UP000324800"/>
    </source>
</evidence>
<dbReference type="Proteomes" id="UP000324800">
    <property type="component" value="Unassembled WGS sequence"/>
</dbReference>
<feature type="region of interest" description="Disordered" evidence="2">
    <location>
        <begin position="698"/>
        <end position="755"/>
    </location>
</feature>
<dbReference type="OrthoDB" id="10691892at2759"/>
<feature type="compositionally biased region" description="Polar residues" evidence="2">
    <location>
        <begin position="621"/>
        <end position="638"/>
    </location>
</feature>
<dbReference type="EMBL" id="SNRW01001723">
    <property type="protein sequence ID" value="KAA6395291.1"/>
    <property type="molecule type" value="Genomic_DNA"/>
</dbReference>
<evidence type="ECO:0000313" key="3">
    <source>
        <dbReference type="EMBL" id="KAA6395291.1"/>
    </source>
</evidence>
<evidence type="ECO:0000256" key="2">
    <source>
        <dbReference type="SAM" id="MobiDB-lite"/>
    </source>
</evidence>
<feature type="region of interest" description="Disordered" evidence="2">
    <location>
        <begin position="621"/>
        <end position="651"/>
    </location>
</feature>
<feature type="coiled-coil region" evidence="1">
    <location>
        <begin position="224"/>
        <end position="255"/>
    </location>
</feature>
<keyword evidence="1" id="KW-0175">Coiled coil</keyword>
<gene>
    <name evidence="3" type="ORF">EZS28_009182</name>
</gene>
<organism evidence="3 4">
    <name type="scientific">Streblomastix strix</name>
    <dbReference type="NCBI Taxonomy" id="222440"/>
    <lineage>
        <taxon>Eukaryota</taxon>
        <taxon>Metamonada</taxon>
        <taxon>Preaxostyla</taxon>
        <taxon>Oxymonadida</taxon>
        <taxon>Streblomastigidae</taxon>
        <taxon>Streblomastix</taxon>
    </lineage>
</organism>
<proteinExistence type="predicted"/>
<name>A0A5J4WKA8_9EUKA</name>
<feature type="compositionally biased region" description="Polar residues" evidence="2">
    <location>
        <begin position="730"/>
        <end position="748"/>
    </location>
</feature>